<comment type="caution">
    <text evidence="4">The sequence shown here is derived from an EMBL/GenBank/DDBJ whole genome shotgun (WGS) entry which is preliminary data.</text>
</comment>
<keyword evidence="2" id="KW-0067">ATP-binding</keyword>
<dbReference type="EMBL" id="JABBVZ010000004">
    <property type="protein sequence ID" value="NMP21162.1"/>
    <property type="molecule type" value="Genomic_DNA"/>
</dbReference>
<dbReference type="InterPro" id="IPR027417">
    <property type="entry name" value="P-loop_NTPase"/>
</dbReference>
<keyword evidence="5" id="KW-1185">Reference proteome</keyword>
<reference evidence="4 5" key="1">
    <citation type="submission" date="2020-04" db="EMBL/GenBank/DDBJ databases">
        <authorList>
            <person name="Zhang R."/>
            <person name="Schippers A."/>
        </authorList>
    </citation>
    <scope>NUCLEOTIDE SEQUENCE [LARGE SCALE GENOMIC DNA]</scope>
    <source>
        <strain evidence="4 5">DSM 109850</strain>
    </source>
</reference>
<evidence type="ECO:0000313" key="5">
    <source>
        <dbReference type="Proteomes" id="UP000533476"/>
    </source>
</evidence>
<keyword evidence="1" id="KW-0547">Nucleotide-binding</keyword>
<dbReference type="GO" id="GO:0005524">
    <property type="term" value="F:ATP binding"/>
    <property type="evidence" value="ECO:0007669"/>
    <property type="project" value="UniProtKB-KW"/>
</dbReference>
<evidence type="ECO:0000313" key="4">
    <source>
        <dbReference type="EMBL" id="NMP21162.1"/>
    </source>
</evidence>
<feature type="domain" description="AAA+ ATPase" evidence="3">
    <location>
        <begin position="137"/>
        <end position="270"/>
    </location>
</feature>
<dbReference type="InterPro" id="IPR003593">
    <property type="entry name" value="AAA+_ATPase"/>
</dbReference>
<dbReference type="AlphaFoldDB" id="A0A7Y0L0S1"/>
<sequence length="295" mass="32170">MGPWHYLPNPWRQAVLDLPRDRFATLEEIRFRLNRPVYLYGTGWQAPLSEKVVSAEDMERIVAVLAEYSLYARADELSRGYLTLAGGHRVGIAGRAVVVRGHVESVRQISGLNVRVARAVMGPGQALWERIEAEGLPLGGVLLISPPRAGKTTLLRDLIRVLSDQGRRIVVVDERSEISGFGGTGGSGHDLGMHTDVLDGWPKKEGIEVALRTLGPELIAVDELGDGGDLQAVFKARYSGVGMLATVHARSRADLVARREYRECLESGVFDAVVTLAAQPAPGTVTEVWTYGGRR</sequence>
<name>A0A7Y0L0S1_9FIRM</name>
<dbReference type="PANTHER" id="PTHR20953:SF3">
    <property type="entry name" value="P-LOOP CONTAINING NUCLEOSIDE TRIPHOSPHATE HYDROLASES SUPERFAMILY PROTEIN"/>
    <property type="match status" value="1"/>
</dbReference>
<accession>A0A7Y0L0S1</accession>
<protein>
    <submittedName>
        <fullName evidence="4">Stage III sporulation protein AA</fullName>
    </submittedName>
</protein>
<dbReference type="InterPro" id="IPR045735">
    <property type="entry name" value="Spore_III_AA_AAA+_ATPase"/>
</dbReference>
<organism evidence="4 5">
    <name type="scientific">Sulfobacillus harzensis</name>
    <dbReference type="NCBI Taxonomy" id="2729629"/>
    <lineage>
        <taxon>Bacteria</taxon>
        <taxon>Bacillati</taxon>
        <taxon>Bacillota</taxon>
        <taxon>Clostridia</taxon>
        <taxon>Eubacteriales</taxon>
        <taxon>Clostridiales Family XVII. Incertae Sedis</taxon>
        <taxon>Sulfobacillus</taxon>
    </lineage>
</organism>
<evidence type="ECO:0000256" key="1">
    <source>
        <dbReference type="ARBA" id="ARBA00022741"/>
    </source>
</evidence>
<gene>
    <name evidence="4" type="ORF">HIJ39_02155</name>
</gene>
<dbReference type="Gene3D" id="3.40.50.300">
    <property type="entry name" value="P-loop containing nucleotide triphosphate hydrolases"/>
    <property type="match status" value="1"/>
</dbReference>
<dbReference type="Pfam" id="PF19568">
    <property type="entry name" value="Spore_III_AA"/>
    <property type="match status" value="1"/>
</dbReference>
<evidence type="ECO:0000256" key="2">
    <source>
        <dbReference type="ARBA" id="ARBA00022840"/>
    </source>
</evidence>
<proteinExistence type="predicted"/>
<dbReference type="SUPFAM" id="SSF52540">
    <property type="entry name" value="P-loop containing nucleoside triphosphate hydrolases"/>
    <property type="match status" value="1"/>
</dbReference>
<dbReference type="SMART" id="SM00382">
    <property type="entry name" value="AAA"/>
    <property type="match status" value="1"/>
</dbReference>
<evidence type="ECO:0000259" key="3">
    <source>
        <dbReference type="SMART" id="SM00382"/>
    </source>
</evidence>
<dbReference type="PANTHER" id="PTHR20953">
    <property type="entry name" value="KINASE-RELATED"/>
    <property type="match status" value="1"/>
</dbReference>
<dbReference type="Proteomes" id="UP000533476">
    <property type="component" value="Unassembled WGS sequence"/>
</dbReference>
<dbReference type="RefSeq" id="WP_169096215.1">
    <property type="nucleotide sequence ID" value="NZ_JABBVZ010000004.1"/>
</dbReference>